<feature type="compositionally biased region" description="Basic and acidic residues" evidence="1">
    <location>
        <begin position="44"/>
        <end position="53"/>
    </location>
</feature>
<sequence>MILSWCAAMARALRIEYEGAFYHVTARGNKREMGSSIKSPSVKGKTEKLKDVP</sequence>
<evidence type="ECO:0000256" key="1">
    <source>
        <dbReference type="SAM" id="MobiDB-lite"/>
    </source>
</evidence>
<dbReference type="EMBL" id="BARS01049463">
    <property type="protein sequence ID" value="GAG33251.1"/>
    <property type="molecule type" value="Genomic_DNA"/>
</dbReference>
<name>X0Y8P1_9ZZZZ</name>
<accession>X0Y8P1</accession>
<proteinExistence type="predicted"/>
<protein>
    <submittedName>
        <fullName evidence="2">Uncharacterized protein</fullName>
    </submittedName>
</protein>
<comment type="caution">
    <text evidence="2">The sequence shown here is derived from an EMBL/GenBank/DDBJ whole genome shotgun (WGS) entry which is preliminary data.</text>
</comment>
<reference evidence="2" key="1">
    <citation type="journal article" date="2014" name="Front. Microbiol.">
        <title>High frequency of phylogenetically diverse reductive dehalogenase-homologous genes in deep subseafloor sedimentary metagenomes.</title>
        <authorList>
            <person name="Kawai M."/>
            <person name="Futagami T."/>
            <person name="Toyoda A."/>
            <person name="Takaki Y."/>
            <person name="Nishi S."/>
            <person name="Hori S."/>
            <person name="Arai W."/>
            <person name="Tsubouchi T."/>
            <person name="Morono Y."/>
            <person name="Uchiyama I."/>
            <person name="Ito T."/>
            <person name="Fujiyama A."/>
            <person name="Inagaki F."/>
            <person name="Takami H."/>
        </authorList>
    </citation>
    <scope>NUCLEOTIDE SEQUENCE</scope>
    <source>
        <strain evidence="2">Expedition CK06-06</strain>
    </source>
</reference>
<organism evidence="2">
    <name type="scientific">marine sediment metagenome</name>
    <dbReference type="NCBI Taxonomy" id="412755"/>
    <lineage>
        <taxon>unclassified sequences</taxon>
        <taxon>metagenomes</taxon>
        <taxon>ecological metagenomes</taxon>
    </lineage>
</organism>
<feature type="region of interest" description="Disordered" evidence="1">
    <location>
        <begin position="31"/>
        <end position="53"/>
    </location>
</feature>
<dbReference type="AlphaFoldDB" id="X0Y8P1"/>
<gene>
    <name evidence="2" type="ORF">S01H1_73987</name>
</gene>
<evidence type="ECO:0000313" key="2">
    <source>
        <dbReference type="EMBL" id="GAG33251.1"/>
    </source>
</evidence>